<comment type="caution">
    <text evidence="4">The sequence shown here is derived from an EMBL/GenBank/DDBJ whole genome shotgun (WGS) entry which is preliminary data.</text>
</comment>
<dbReference type="Pfam" id="PF07743">
    <property type="entry name" value="HSCB_C"/>
    <property type="match status" value="1"/>
</dbReference>
<dbReference type="CDD" id="cd06257">
    <property type="entry name" value="DnaJ"/>
    <property type="match status" value="1"/>
</dbReference>
<dbReference type="InterPro" id="IPR036386">
    <property type="entry name" value="HscB_C_sf"/>
</dbReference>
<dbReference type="SMART" id="SM00271">
    <property type="entry name" value="DnaJ"/>
    <property type="match status" value="1"/>
</dbReference>
<dbReference type="GO" id="GO:0051259">
    <property type="term" value="P:protein complex oligomerization"/>
    <property type="evidence" value="ECO:0007669"/>
    <property type="project" value="InterPro"/>
</dbReference>
<evidence type="ECO:0000259" key="3">
    <source>
        <dbReference type="PROSITE" id="PS50076"/>
    </source>
</evidence>
<dbReference type="AlphaFoldDB" id="A0A9Q1ATW2"/>
<reference evidence="4" key="1">
    <citation type="journal article" date="2023" name="DNA Res.">
        <title>Chromosome-level genome assembly of Phrynocephalus forsythii using third-generation DNA sequencing and Hi-C analysis.</title>
        <authorList>
            <person name="Qi Y."/>
            <person name="Zhao W."/>
            <person name="Zhao Y."/>
            <person name="Niu C."/>
            <person name="Cao S."/>
            <person name="Zhang Y."/>
        </authorList>
    </citation>
    <scope>NUCLEOTIDE SEQUENCE</scope>
    <source>
        <tissue evidence="4">Muscle</tissue>
    </source>
</reference>
<evidence type="ECO:0000313" key="5">
    <source>
        <dbReference type="Proteomes" id="UP001142489"/>
    </source>
</evidence>
<dbReference type="Gene3D" id="1.10.287.110">
    <property type="entry name" value="DnaJ domain"/>
    <property type="match status" value="1"/>
</dbReference>
<evidence type="ECO:0000256" key="2">
    <source>
        <dbReference type="ARBA" id="ARBA00023186"/>
    </source>
</evidence>
<protein>
    <recommendedName>
        <fullName evidence="3">J domain-containing protein</fullName>
    </recommendedName>
</protein>
<dbReference type="NCBIfam" id="TIGR00714">
    <property type="entry name" value="hscB"/>
    <property type="match status" value="1"/>
</dbReference>
<dbReference type="OrthoDB" id="448954at2759"/>
<dbReference type="InterPro" id="IPR004640">
    <property type="entry name" value="HscB"/>
</dbReference>
<dbReference type="Gene3D" id="1.20.1280.20">
    <property type="entry name" value="HscB, C-terminal domain"/>
    <property type="match status" value="1"/>
</dbReference>
<dbReference type="SUPFAM" id="SSF46565">
    <property type="entry name" value="Chaperone J-domain"/>
    <property type="match status" value="1"/>
</dbReference>
<dbReference type="GO" id="GO:0001671">
    <property type="term" value="F:ATPase activator activity"/>
    <property type="evidence" value="ECO:0007669"/>
    <property type="project" value="InterPro"/>
</dbReference>
<dbReference type="GO" id="GO:0051087">
    <property type="term" value="F:protein-folding chaperone binding"/>
    <property type="evidence" value="ECO:0007669"/>
    <property type="project" value="InterPro"/>
</dbReference>
<sequence>MRLEPWLRGCLRAPRLSWLSRPPALSSAGTPRATGSSSASGVGGCWSCGQAFPGGSSSSGGSPRFCPSCHALQPPETPEDLFRLLGCERSFRLDVARLQQQFRDLQRQLHPDFFSRRPQVERDFSEQHSSLVNKAYQTLLSPLSRGLYLLELHGLELEQGTDPQADPDFLSEVMEVSEKLSEANSEGKIEEVENFIAAKQEELVQSISKAFDAGERLPLSRLALYSSERGRLGDGVEEGQPTLKALQSSLGAAESLHDPWACWKLKGLQLMLAHLLRRPPPSQTGVPFCLLDPFPPPTGVPSSFYRPRESSFSLSPPCWLLNLHALPCLAWGYPPERT</sequence>
<dbReference type="Proteomes" id="UP001142489">
    <property type="component" value="Unassembled WGS sequence"/>
</dbReference>
<dbReference type="GO" id="GO:0005739">
    <property type="term" value="C:mitochondrion"/>
    <property type="evidence" value="ECO:0007669"/>
    <property type="project" value="TreeGrafter"/>
</dbReference>
<accession>A0A9Q1ATW2</accession>
<dbReference type="InterPro" id="IPR001623">
    <property type="entry name" value="DnaJ_domain"/>
</dbReference>
<dbReference type="InterPro" id="IPR009073">
    <property type="entry name" value="HscB_oligo_C"/>
</dbReference>
<dbReference type="PROSITE" id="PS50076">
    <property type="entry name" value="DNAJ_2"/>
    <property type="match status" value="1"/>
</dbReference>
<organism evidence="4 5">
    <name type="scientific">Phrynocephalus forsythii</name>
    <dbReference type="NCBI Taxonomy" id="171643"/>
    <lineage>
        <taxon>Eukaryota</taxon>
        <taxon>Metazoa</taxon>
        <taxon>Chordata</taxon>
        <taxon>Craniata</taxon>
        <taxon>Vertebrata</taxon>
        <taxon>Euteleostomi</taxon>
        <taxon>Lepidosauria</taxon>
        <taxon>Squamata</taxon>
        <taxon>Bifurcata</taxon>
        <taxon>Unidentata</taxon>
        <taxon>Episquamata</taxon>
        <taxon>Toxicofera</taxon>
        <taxon>Iguania</taxon>
        <taxon>Acrodonta</taxon>
        <taxon>Agamidae</taxon>
        <taxon>Agaminae</taxon>
        <taxon>Phrynocephalus</taxon>
    </lineage>
</organism>
<dbReference type="InterPro" id="IPR036869">
    <property type="entry name" value="J_dom_sf"/>
</dbReference>
<dbReference type="SUPFAM" id="SSF47144">
    <property type="entry name" value="HSC20 (HSCB), C-terminal oligomerisation domain"/>
    <property type="match status" value="1"/>
</dbReference>
<name>A0A9Q1ATW2_9SAUR</name>
<proteinExistence type="inferred from homology"/>
<keyword evidence="5" id="KW-1185">Reference proteome</keyword>
<dbReference type="PANTHER" id="PTHR14021">
    <property type="entry name" value="IRON-SULFUR CLUSTER CO-CHAPERONE PROTEIN HSCB"/>
    <property type="match status" value="1"/>
</dbReference>
<dbReference type="EMBL" id="JAPFRF010000016">
    <property type="protein sequence ID" value="KAJ7309874.1"/>
    <property type="molecule type" value="Genomic_DNA"/>
</dbReference>
<dbReference type="PANTHER" id="PTHR14021:SF15">
    <property type="entry name" value="IRON-SULFUR CLUSTER CO-CHAPERONE PROTEIN HSCB"/>
    <property type="match status" value="1"/>
</dbReference>
<comment type="similarity">
    <text evidence="1">Belongs to the HscB family.</text>
</comment>
<keyword evidence="2" id="KW-0143">Chaperone</keyword>
<gene>
    <name evidence="4" type="ORF">JRQ81_007949</name>
</gene>
<feature type="domain" description="J" evidence="3">
    <location>
        <begin position="80"/>
        <end position="152"/>
    </location>
</feature>
<evidence type="ECO:0000313" key="4">
    <source>
        <dbReference type="EMBL" id="KAJ7309874.1"/>
    </source>
</evidence>
<evidence type="ECO:0000256" key="1">
    <source>
        <dbReference type="ARBA" id="ARBA00010476"/>
    </source>
</evidence>
<dbReference type="GO" id="GO:0044571">
    <property type="term" value="P:[2Fe-2S] cluster assembly"/>
    <property type="evidence" value="ECO:0007669"/>
    <property type="project" value="InterPro"/>
</dbReference>